<dbReference type="PANTHER" id="PTHR12390:SF0">
    <property type="entry name" value="UROPORPHYRINOGEN-III SYNTHASE"/>
    <property type="match status" value="1"/>
</dbReference>
<dbReference type="Proteomes" id="UP000261704">
    <property type="component" value="Chromosome"/>
</dbReference>
<dbReference type="Gene3D" id="3.40.50.10090">
    <property type="match status" value="2"/>
</dbReference>
<dbReference type="InterPro" id="IPR003754">
    <property type="entry name" value="4pyrrol_synth_uPrphyn_synth"/>
</dbReference>
<sequence length="246" mass="26229">MDHRQVTPKGPNRQSRQVIMLDHRPTVLLTRPQAQAERFAQALRDVPVVISPLMRIEQQPLDVDLTGYRGLVFTSENGVLACPVCTLPAYCVGDRTAQAARAAGMRAVSAKGSADDLVRLIVDRAIEGPLLHVRGEHTRGGVVGKLHALGIQVDEVVGYQQIAQPLNQQARELLGGESIVILPLFSPRTARLFVVDVGRIGAHVRVVAISDAVKAALAGSGLSDITVAKAPDAKGMIAAIQGRIDA</sequence>
<dbReference type="OrthoDB" id="7204250at2"/>
<dbReference type="GO" id="GO:0005829">
    <property type="term" value="C:cytosol"/>
    <property type="evidence" value="ECO:0007669"/>
    <property type="project" value="TreeGrafter"/>
</dbReference>
<reference evidence="2 3" key="1">
    <citation type="submission" date="2018-09" db="EMBL/GenBank/DDBJ databases">
        <title>Profundibacter amoris BAR1 gen. nov., sp. nov., a new member of the Roseobacter clade isolated at Lokis Castle Vent Field on the Arctic Mid-Oceanic Ridge.</title>
        <authorList>
            <person name="Le Moine Bauer S."/>
            <person name="Sjoeberg A.G."/>
            <person name="L'Haridon S."/>
            <person name="Stokke R."/>
            <person name="Roalkvam I."/>
            <person name="Steen I.H."/>
            <person name="Dahle H."/>
        </authorList>
    </citation>
    <scope>NUCLEOTIDE SEQUENCE [LARGE SCALE GENOMIC DNA]</scope>
    <source>
        <strain evidence="2 3">BAR1</strain>
    </source>
</reference>
<dbReference type="PANTHER" id="PTHR12390">
    <property type="entry name" value="UROPORPHYRINOGEN III SYNTHASE"/>
    <property type="match status" value="1"/>
</dbReference>
<dbReference type="Pfam" id="PF02602">
    <property type="entry name" value="HEM4"/>
    <property type="match status" value="1"/>
</dbReference>
<evidence type="ECO:0000259" key="1">
    <source>
        <dbReference type="Pfam" id="PF02602"/>
    </source>
</evidence>
<keyword evidence="3" id="KW-1185">Reference proteome</keyword>
<feature type="domain" description="Tetrapyrrole biosynthesis uroporphyrinogen III synthase" evidence="1">
    <location>
        <begin position="47"/>
        <end position="238"/>
    </location>
</feature>
<dbReference type="GO" id="GO:0006780">
    <property type="term" value="P:uroporphyrinogen III biosynthetic process"/>
    <property type="evidence" value="ECO:0007669"/>
    <property type="project" value="InterPro"/>
</dbReference>
<evidence type="ECO:0000313" key="2">
    <source>
        <dbReference type="EMBL" id="AXX99581.1"/>
    </source>
</evidence>
<accession>A0A347UL53</accession>
<gene>
    <name evidence="2" type="ORF">BAR1_17565</name>
</gene>
<protein>
    <submittedName>
        <fullName evidence="2">Uroporphyrinogen-III synthase</fullName>
    </submittedName>
</protein>
<evidence type="ECO:0000313" key="3">
    <source>
        <dbReference type="Proteomes" id="UP000261704"/>
    </source>
</evidence>
<dbReference type="KEGG" id="pamo:BAR1_17565"/>
<dbReference type="InterPro" id="IPR039793">
    <property type="entry name" value="UROS/Hem4"/>
</dbReference>
<organism evidence="2 3">
    <name type="scientific">Profundibacter amoris</name>
    <dbReference type="NCBI Taxonomy" id="2171755"/>
    <lineage>
        <taxon>Bacteria</taxon>
        <taxon>Pseudomonadati</taxon>
        <taxon>Pseudomonadota</taxon>
        <taxon>Alphaproteobacteria</taxon>
        <taxon>Rhodobacterales</taxon>
        <taxon>Paracoccaceae</taxon>
        <taxon>Profundibacter</taxon>
    </lineage>
</organism>
<dbReference type="InterPro" id="IPR036108">
    <property type="entry name" value="4pyrrol_syn_uPrphyn_synt_sf"/>
</dbReference>
<proteinExistence type="predicted"/>
<dbReference type="EMBL" id="CP032125">
    <property type="protein sequence ID" value="AXX99581.1"/>
    <property type="molecule type" value="Genomic_DNA"/>
</dbReference>
<name>A0A347UL53_9RHOB</name>
<dbReference type="AlphaFoldDB" id="A0A347UL53"/>
<dbReference type="GO" id="GO:0004852">
    <property type="term" value="F:uroporphyrinogen-III synthase activity"/>
    <property type="evidence" value="ECO:0007669"/>
    <property type="project" value="InterPro"/>
</dbReference>
<dbReference type="SUPFAM" id="SSF69618">
    <property type="entry name" value="HemD-like"/>
    <property type="match status" value="1"/>
</dbReference>
<dbReference type="CDD" id="cd06578">
    <property type="entry name" value="HemD"/>
    <property type="match status" value="1"/>
</dbReference>